<dbReference type="AlphaFoldDB" id="A0A5J4W0F1"/>
<dbReference type="SUPFAM" id="SSF56672">
    <property type="entry name" value="DNA/RNA polymerases"/>
    <property type="match status" value="1"/>
</dbReference>
<dbReference type="OrthoDB" id="2194544at2759"/>
<keyword evidence="1" id="KW-0175">Coiled coil</keyword>
<protein>
    <recommendedName>
        <fullName evidence="4">Reverse transcriptase domain-containing protein</fullName>
    </recommendedName>
</protein>
<evidence type="ECO:0000313" key="2">
    <source>
        <dbReference type="EMBL" id="KAA6388424.1"/>
    </source>
</evidence>
<sequence>MERLTARYLEQWEIINMKDFFRQGFILQWKDNWSANKLQYQLKKMKFRRKEEEAKEYKIRLVEELKENIVIPIRKEQIKWYNHIFMIKKANGKQRKKLDAKALNKEIADFPFKMHDSNKVKQTIRFGYQCTSLDLFSAFLHLIVQIGTQPYLSFEFQNNHYSYRAMPFGIKHSQIYFATAMEPIMLQI</sequence>
<dbReference type="InterPro" id="IPR043502">
    <property type="entry name" value="DNA/RNA_pol_sf"/>
</dbReference>
<evidence type="ECO:0000313" key="3">
    <source>
        <dbReference type="Proteomes" id="UP000324800"/>
    </source>
</evidence>
<evidence type="ECO:0008006" key="4">
    <source>
        <dbReference type="Google" id="ProtNLM"/>
    </source>
</evidence>
<gene>
    <name evidence="2" type="ORF">EZS28_016047</name>
</gene>
<dbReference type="PANTHER" id="PTHR33064">
    <property type="entry name" value="POL PROTEIN"/>
    <property type="match status" value="1"/>
</dbReference>
<dbReference type="PANTHER" id="PTHR33064:SF37">
    <property type="entry name" value="RIBONUCLEASE H"/>
    <property type="match status" value="1"/>
</dbReference>
<organism evidence="2 3">
    <name type="scientific">Streblomastix strix</name>
    <dbReference type="NCBI Taxonomy" id="222440"/>
    <lineage>
        <taxon>Eukaryota</taxon>
        <taxon>Metamonada</taxon>
        <taxon>Preaxostyla</taxon>
        <taxon>Oxymonadida</taxon>
        <taxon>Streblomastigidae</taxon>
        <taxon>Streblomastix</taxon>
    </lineage>
</organism>
<dbReference type="InterPro" id="IPR051320">
    <property type="entry name" value="Viral_Replic_Matur_Polypro"/>
</dbReference>
<feature type="coiled-coil region" evidence="1">
    <location>
        <begin position="35"/>
        <end position="67"/>
    </location>
</feature>
<dbReference type="Proteomes" id="UP000324800">
    <property type="component" value="Unassembled WGS sequence"/>
</dbReference>
<dbReference type="EMBL" id="SNRW01003990">
    <property type="protein sequence ID" value="KAA6388424.1"/>
    <property type="molecule type" value="Genomic_DNA"/>
</dbReference>
<accession>A0A5J4W0F1</accession>
<reference evidence="2 3" key="1">
    <citation type="submission" date="2019-03" db="EMBL/GenBank/DDBJ databases">
        <title>Single cell metagenomics reveals metabolic interactions within the superorganism composed of flagellate Streblomastix strix and complex community of Bacteroidetes bacteria on its surface.</title>
        <authorList>
            <person name="Treitli S.C."/>
            <person name="Kolisko M."/>
            <person name="Husnik F."/>
            <person name="Keeling P."/>
            <person name="Hampl V."/>
        </authorList>
    </citation>
    <scope>NUCLEOTIDE SEQUENCE [LARGE SCALE GENOMIC DNA]</scope>
    <source>
        <strain evidence="2">ST1C</strain>
    </source>
</reference>
<name>A0A5J4W0F1_9EUKA</name>
<comment type="caution">
    <text evidence="2">The sequence shown here is derived from an EMBL/GenBank/DDBJ whole genome shotgun (WGS) entry which is preliminary data.</text>
</comment>
<proteinExistence type="predicted"/>
<dbReference type="Gene3D" id="3.10.10.10">
    <property type="entry name" value="HIV Type 1 Reverse Transcriptase, subunit A, domain 1"/>
    <property type="match status" value="1"/>
</dbReference>
<evidence type="ECO:0000256" key="1">
    <source>
        <dbReference type="SAM" id="Coils"/>
    </source>
</evidence>